<sequence>MTETDWLDLVQHAAVNGDGLELSRLFVVAHEIFGSDAGVRWADALSGFDGTAITG</sequence>
<dbReference type="EMBL" id="CAFBPZ010000146">
    <property type="protein sequence ID" value="CAB5042552.1"/>
    <property type="molecule type" value="Genomic_DNA"/>
</dbReference>
<accession>A0A6J7SNU2</accession>
<organism evidence="2">
    <name type="scientific">freshwater metagenome</name>
    <dbReference type="NCBI Taxonomy" id="449393"/>
    <lineage>
        <taxon>unclassified sequences</taxon>
        <taxon>metagenomes</taxon>
        <taxon>ecological metagenomes</taxon>
    </lineage>
</organism>
<protein>
    <submittedName>
        <fullName evidence="2">Unannotated protein</fullName>
    </submittedName>
</protein>
<reference evidence="2" key="1">
    <citation type="submission" date="2020-05" db="EMBL/GenBank/DDBJ databases">
        <authorList>
            <person name="Chiriac C."/>
            <person name="Salcher M."/>
            <person name="Ghai R."/>
            <person name="Kavagutti S V."/>
        </authorList>
    </citation>
    <scope>NUCLEOTIDE SEQUENCE</scope>
</reference>
<evidence type="ECO:0000313" key="1">
    <source>
        <dbReference type="EMBL" id="CAB4902935.1"/>
    </source>
</evidence>
<name>A0A6J7SNU2_9ZZZZ</name>
<evidence type="ECO:0000313" key="2">
    <source>
        <dbReference type="EMBL" id="CAB5042552.1"/>
    </source>
</evidence>
<gene>
    <name evidence="1" type="ORF">UFOPK3495_01068</name>
    <name evidence="2" type="ORF">UFOPK4237_01560</name>
</gene>
<dbReference type="EMBL" id="CAFBMC010000057">
    <property type="protein sequence ID" value="CAB4902935.1"/>
    <property type="molecule type" value="Genomic_DNA"/>
</dbReference>
<dbReference type="AlphaFoldDB" id="A0A6J7SNU2"/>
<proteinExistence type="predicted"/>